<name>A0A9X3RKM2_9CORY</name>
<protein>
    <recommendedName>
        <fullName evidence="3">Abi-like protein</fullName>
    </recommendedName>
</protein>
<dbReference type="RefSeq" id="WP_269965497.1">
    <property type="nucleotide sequence ID" value="NZ_JAKMUS010000008.1"/>
</dbReference>
<evidence type="ECO:0000313" key="1">
    <source>
        <dbReference type="EMBL" id="MCZ9294067.1"/>
    </source>
</evidence>
<sequence>MDLLVSEPRMDTYREAAVRACPSLGKAPIELLSESEGELEFHRKLEIAAARLYFWDSFVSGALWPWISFVEVIVRNSINDHLCAYFDVSPVDGWHTLVRDGENFVKNSKEGDFLKTRYLLLTSRDYEAFKTKLNEVKRRKRTDSITGDIFVGKVSLGIWISLLNEGSSAPGKGFLNYEQTLWQPCLKEAFPNFNGRRAQLRDKLNRFARLRNRIAHHEHLLGKNIANELDNLIEIAGYVDSDAAQLISEKNMVEVALSKKSEFLHGGTVL</sequence>
<organism evidence="1 2">
    <name type="scientific">Corynebacterium meitnerae</name>
    <dbReference type="NCBI Taxonomy" id="2913498"/>
    <lineage>
        <taxon>Bacteria</taxon>
        <taxon>Bacillati</taxon>
        <taxon>Actinomycetota</taxon>
        <taxon>Actinomycetes</taxon>
        <taxon>Mycobacteriales</taxon>
        <taxon>Corynebacteriaceae</taxon>
        <taxon>Corynebacterium</taxon>
    </lineage>
</organism>
<accession>A0A9X3RKM2</accession>
<dbReference type="Proteomes" id="UP001146468">
    <property type="component" value="Unassembled WGS sequence"/>
</dbReference>
<dbReference type="EMBL" id="JAKMUS010000008">
    <property type="protein sequence ID" value="MCZ9294067.1"/>
    <property type="molecule type" value="Genomic_DNA"/>
</dbReference>
<reference evidence="1" key="1">
    <citation type="submission" date="2022-02" db="EMBL/GenBank/DDBJ databases">
        <title>Corynebacterium sp. from urogenital microbiome.</title>
        <authorList>
            <person name="Cappelli E.A."/>
            <person name="Ribeiro T.G."/>
            <person name="Peixe L."/>
        </authorList>
    </citation>
    <scope>NUCLEOTIDE SEQUENCE</scope>
    <source>
        <strain evidence="1">C8Ua_172</strain>
    </source>
</reference>
<keyword evidence="2" id="KW-1185">Reference proteome</keyword>
<gene>
    <name evidence="1" type="ORF">L8U60_06165</name>
</gene>
<proteinExistence type="predicted"/>
<evidence type="ECO:0008006" key="3">
    <source>
        <dbReference type="Google" id="ProtNLM"/>
    </source>
</evidence>
<evidence type="ECO:0000313" key="2">
    <source>
        <dbReference type="Proteomes" id="UP001146468"/>
    </source>
</evidence>
<dbReference type="AlphaFoldDB" id="A0A9X3RKM2"/>
<comment type="caution">
    <text evidence="1">The sequence shown here is derived from an EMBL/GenBank/DDBJ whole genome shotgun (WGS) entry which is preliminary data.</text>
</comment>